<dbReference type="GO" id="GO:0008276">
    <property type="term" value="F:protein methyltransferase activity"/>
    <property type="evidence" value="ECO:0007669"/>
    <property type="project" value="UniProtKB-UniRule"/>
</dbReference>
<keyword evidence="7" id="KW-0689">Ribosomal protein</keyword>
<dbReference type="NCBIfam" id="NF001785">
    <property type="entry name" value="PRK00517.2-2"/>
    <property type="match status" value="1"/>
</dbReference>
<dbReference type="EMBL" id="VNIA01000003">
    <property type="protein sequence ID" value="TYP97958.1"/>
    <property type="molecule type" value="Genomic_DNA"/>
</dbReference>
<keyword evidence="7" id="KW-0687">Ribonucleoprotein</keyword>
<feature type="binding site" evidence="6">
    <location>
        <position position="150"/>
    </location>
    <ligand>
        <name>S-adenosyl-L-methionine</name>
        <dbReference type="ChEBI" id="CHEBI:59789"/>
    </ligand>
</feature>
<dbReference type="SUPFAM" id="SSF53335">
    <property type="entry name" value="S-adenosyl-L-methionine-dependent methyltransferases"/>
    <property type="match status" value="1"/>
</dbReference>
<accession>A0A5S5DRE7</accession>
<evidence type="ECO:0000313" key="8">
    <source>
        <dbReference type="Proteomes" id="UP000323136"/>
    </source>
</evidence>
<keyword evidence="3 6" id="KW-0489">Methyltransferase</keyword>
<dbReference type="PANTHER" id="PTHR43648:SF1">
    <property type="entry name" value="ELECTRON TRANSFER FLAVOPROTEIN BETA SUBUNIT LYSINE METHYLTRANSFERASE"/>
    <property type="match status" value="1"/>
</dbReference>
<dbReference type="AlphaFoldDB" id="A0A5S5DRE7"/>
<feature type="binding site" evidence="6">
    <location>
        <position position="172"/>
    </location>
    <ligand>
        <name>S-adenosyl-L-methionine</name>
        <dbReference type="ChEBI" id="CHEBI:59789"/>
    </ligand>
</feature>
<comment type="subcellular location">
    <subcellularLocation>
        <location evidence="6">Cytoplasm</location>
    </subcellularLocation>
</comment>
<dbReference type="HAMAP" id="MF_00735">
    <property type="entry name" value="Methyltr_PrmA"/>
    <property type="match status" value="1"/>
</dbReference>
<dbReference type="Gene3D" id="3.40.50.150">
    <property type="entry name" value="Vaccinia Virus protein VP39"/>
    <property type="match status" value="1"/>
</dbReference>
<proteinExistence type="inferred from homology"/>
<reference evidence="7 8" key="1">
    <citation type="submission" date="2019-07" db="EMBL/GenBank/DDBJ databases">
        <title>Genomic Encyclopedia of Type Strains, Phase IV (KMG-IV): sequencing the most valuable type-strain genomes for metagenomic binning, comparative biology and taxonomic classification.</title>
        <authorList>
            <person name="Goeker M."/>
        </authorList>
    </citation>
    <scope>NUCLEOTIDE SEQUENCE [LARGE SCALE GENOMIC DNA]</scope>
    <source>
        <strain evidence="7 8">DSM 18961</strain>
    </source>
</reference>
<dbReference type="OrthoDB" id="9785995at2"/>
<dbReference type="Proteomes" id="UP000323136">
    <property type="component" value="Unassembled WGS sequence"/>
</dbReference>
<dbReference type="CDD" id="cd02440">
    <property type="entry name" value="AdoMet_MTases"/>
    <property type="match status" value="1"/>
</dbReference>
<dbReference type="InterPro" id="IPR004498">
    <property type="entry name" value="Ribosomal_PrmA_MeTrfase"/>
</dbReference>
<evidence type="ECO:0000313" key="7">
    <source>
        <dbReference type="EMBL" id="TYP97958.1"/>
    </source>
</evidence>
<dbReference type="PANTHER" id="PTHR43648">
    <property type="entry name" value="ELECTRON TRANSFER FLAVOPROTEIN BETA SUBUNIT LYSINE METHYLTRANSFERASE"/>
    <property type="match status" value="1"/>
</dbReference>
<name>A0A5S5DRE7_9FLAO</name>
<dbReference type="InterPro" id="IPR050078">
    <property type="entry name" value="Ribosomal_L11_MeTrfase_PrmA"/>
</dbReference>
<dbReference type="GO" id="GO:0032259">
    <property type="term" value="P:methylation"/>
    <property type="evidence" value="ECO:0007669"/>
    <property type="project" value="UniProtKB-KW"/>
</dbReference>
<dbReference type="RefSeq" id="WP_148870301.1">
    <property type="nucleotide sequence ID" value="NZ_VNIA01000003.1"/>
</dbReference>
<evidence type="ECO:0000256" key="5">
    <source>
        <dbReference type="ARBA" id="ARBA00022691"/>
    </source>
</evidence>
<gene>
    <name evidence="6" type="primary">prmA</name>
    <name evidence="7" type="ORF">C7447_103124</name>
</gene>
<keyword evidence="4 6" id="KW-0808">Transferase</keyword>
<comment type="caution">
    <text evidence="7">The sequence shown here is derived from an EMBL/GenBank/DDBJ whole genome shotgun (WGS) entry which is preliminary data.</text>
</comment>
<evidence type="ECO:0000256" key="6">
    <source>
        <dbReference type="HAMAP-Rule" id="MF_00735"/>
    </source>
</evidence>
<dbReference type="GO" id="GO:0005737">
    <property type="term" value="C:cytoplasm"/>
    <property type="evidence" value="ECO:0007669"/>
    <property type="project" value="UniProtKB-SubCell"/>
</dbReference>
<protein>
    <recommendedName>
        <fullName evidence="6">Ribosomal protein L11 methyltransferase</fullName>
        <shortName evidence="6">L11 Mtase</shortName>
        <ecNumber evidence="6">2.1.1.-</ecNumber>
    </recommendedName>
</protein>
<comment type="function">
    <text evidence="6">Methylates ribosomal protein L11.</text>
</comment>
<feature type="binding site" evidence="6">
    <location>
        <position position="129"/>
    </location>
    <ligand>
        <name>S-adenosyl-L-methionine</name>
        <dbReference type="ChEBI" id="CHEBI:59789"/>
    </ligand>
</feature>
<sequence length="277" mass="31849">MDNIYIEYNFTIQPKEPATEILIAELGNIGFESFVETENGVTAYIQKDDWNVSILEDVFILKSEEFKIDFNKKEVEQTNWNAEWEKNFNPIQVNDLVSIRAPFHKNPNLKYDVVIEPKMSFGTGHHETTHMMVQHLIDLDVEGKKVLDMGCGTGILAIFAEMKGANPIDAIDIDNWCYLNSLENVERNNCKNISVYEGEASLLEGKDYDVIIANINRNILLKDIKTYASCLNDKGILLLSGFYKEDIPVIDEEVLKYDLKLDRVIERNNWVAVKYIK</sequence>
<evidence type="ECO:0000256" key="1">
    <source>
        <dbReference type="ARBA" id="ARBA00009741"/>
    </source>
</evidence>
<organism evidence="7 8">
    <name type="scientific">Tenacibaculum adriaticum</name>
    <dbReference type="NCBI Taxonomy" id="413713"/>
    <lineage>
        <taxon>Bacteria</taxon>
        <taxon>Pseudomonadati</taxon>
        <taxon>Bacteroidota</taxon>
        <taxon>Flavobacteriia</taxon>
        <taxon>Flavobacteriales</taxon>
        <taxon>Flavobacteriaceae</taxon>
        <taxon>Tenacibaculum</taxon>
    </lineage>
</organism>
<feature type="binding site" evidence="6">
    <location>
        <position position="214"/>
    </location>
    <ligand>
        <name>S-adenosyl-L-methionine</name>
        <dbReference type="ChEBI" id="CHEBI:59789"/>
    </ligand>
</feature>
<dbReference type="GO" id="GO:0005840">
    <property type="term" value="C:ribosome"/>
    <property type="evidence" value="ECO:0007669"/>
    <property type="project" value="UniProtKB-KW"/>
</dbReference>
<comment type="similarity">
    <text evidence="1 6">Belongs to the methyltransferase superfamily. PrmA family.</text>
</comment>
<dbReference type="Pfam" id="PF06325">
    <property type="entry name" value="PrmA"/>
    <property type="match status" value="1"/>
</dbReference>
<dbReference type="PIRSF" id="PIRSF000401">
    <property type="entry name" value="RPL11_MTase"/>
    <property type="match status" value="1"/>
</dbReference>
<evidence type="ECO:0000256" key="2">
    <source>
        <dbReference type="ARBA" id="ARBA00022490"/>
    </source>
</evidence>
<keyword evidence="5 6" id="KW-0949">S-adenosyl-L-methionine</keyword>
<evidence type="ECO:0000256" key="4">
    <source>
        <dbReference type="ARBA" id="ARBA00022679"/>
    </source>
</evidence>
<keyword evidence="2 6" id="KW-0963">Cytoplasm</keyword>
<evidence type="ECO:0000256" key="3">
    <source>
        <dbReference type="ARBA" id="ARBA00022603"/>
    </source>
</evidence>
<keyword evidence="8" id="KW-1185">Reference proteome</keyword>
<dbReference type="InterPro" id="IPR029063">
    <property type="entry name" value="SAM-dependent_MTases_sf"/>
</dbReference>
<comment type="catalytic activity">
    <reaction evidence="6">
        <text>L-lysyl-[protein] + 3 S-adenosyl-L-methionine = N(6),N(6),N(6)-trimethyl-L-lysyl-[protein] + 3 S-adenosyl-L-homocysteine + 3 H(+)</text>
        <dbReference type="Rhea" id="RHEA:54192"/>
        <dbReference type="Rhea" id="RHEA-COMP:9752"/>
        <dbReference type="Rhea" id="RHEA-COMP:13826"/>
        <dbReference type="ChEBI" id="CHEBI:15378"/>
        <dbReference type="ChEBI" id="CHEBI:29969"/>
        <dbReference type="ChEBI" id="CHEBI:57856"/>
        <dbReference type="ChEBI" id="CHEBI:59789"/>
        <dbReference type="ChEBI" id="CHEBI:61961"/>
    </reaction>
</comment>
<dbReference type="EC" id="2.1.1.-" evidence="6"/>